<keyword evidence="1" id="KW-0489">Methyltransferase</keyword>
<evidence type="ECO:0000313" key="2">
    <source>
        <dbReference type="Proteomes" id="UP001201812"/>
    </source>
</evidence>
<gene>
    <name evidence="1" type="ORF">DdX_01719</name>
</gene>
<dbReference type="CDD" id="cd02440">
    <property type="entry name" value="AdoMet_MTases"/>
    <property type="match status" value="1"/>
</dbReference>
<accession>A0AAD4NG44</accession>
<dbReference type="SUPFAM" id="SSF53335">
    <property type="entry name" value="S-adenosyl-L-methionine-dependent methyltransferases"/>
    <property type="match status" value="1"/>
</dbReference>
<organism evidence="1 2">
    <name type="scientific">Ditylenchus destructor</name>
    <dbReference type="NCBI Taxonomy" id="166010"/>
    <lineage>
        <taxon>Eukaryota</taxon>
        <taxon>Metazoa</taxon>
        <taxon>Ecdysozoa</taxon>
        <taxon>Nematoda</taxon>
        <taxon>Chromadorea</taxon>
        <taxon>Rhabditida</taxon>
        <taxon>Tylenchina</taxon>
        <taxon>Tylenchomorpha</taxon>
        <taxon>Sphaerularioidea</taxon>
        <taxon>Anguinidae</taxon>
        <taxon>Anguininae</taxon>
        <taxon>Ditylenchus</taxon>
    </lineage>
</organism>
<proteinExistence type="predicted"/>
<dbReference type="Pfam" id="PF10294">
    <property type="entry name" value="Methyltransf_16"/>
    <property type="match status" value="1"/>
</dbReference>
<dbReference type="EMBL" id="JAKKPZ010000001">
    <property type="protein sequence ID" value="KAI1729477.1"/>
    <property type="molecule type" value="Genomic_DNA"/>
</dbReference>
<reference evidence="1" key="1">
    <citation type="submission" date="2022-01" db="EMBL/GenBank/DDBJ databases">
        <title>Genome Sequence Resource for Two Populations of Ditylenchus destructor, the Migratory Endoparasitic Phytonematode.</title>
        <authorList>
            <person name="Zhang H."/>
            <person name="Lin R."/>
            <person name="Xie B."/>
        </authorList>
    </citation>
    <scope>NUCLEOTIDE SEQUENCE</scope>
    <source>
        <strain evidence="1">BazhouSP</strain>
    </source>
</reference>
<dbReference type="Gene3D" id="3.40.50.150">
    <property type="entry name" value="Vaccinia Virus protein VP39"/>
    <property type="match status" value="1"/>
</dbReference>
<dbReference type="GO" id="GO:0032259">
    <property type="term" value="P:methylation"/>
    <property type="evidence" value="ECO:0007669"/>
    <property type="project" value="UniProtKB-KW"/>
</dbReference>
<keyword evidence="2" id="KW-1185">Reference proteome</keyword>
<dbReference type="GO" id="GO:0008168">
    <property type="term" value="F:methyltransferase activity"/>
    <property type="evidence" value="ECO:0007669"/>
    <property type="project" value="UniProtKB-KW"/>
</dbReference>
<name>A0AAD4NG44_9BILA</name>
<keyword evidence="1" id="KW-0808">Transferase</keyword>
<dbReference type="InterPro" id="IPR019410">
    <property type="entry name" value="Methyltransf_16"/>
</dbReference>
<evidence type="ECO:0000313" key="1">
    <source>
        <dbReference type="EMBL" id="KAI1729477.1"/>
    </source>
</evidence>
<comment type="caution">
    <text evidence="1">The sequence shown here is derived from an EMBL/GenBank/DDBJ whole genome shotgun (WGS) entry which is preliminary data.</text>
</comment>
<protein>
    <submittedName>
        <fullName evidence="1">Lysine methyltransferase domain-containing protein</fullName>
    </submittedName>
</protein>
<dbReference type="AlphaFoldDB" id="A0AAD4NG44"/>
<dbReference type="Proteomes" id="UP001201812">
    <property type="component" value="Unassembled WGS sequence"/>
</dbReference>
<sequence length="256" mass="28729">MVLIESMKMSQEAATNCEMPMDSGRRIHYVAPRKYSQLLTGKQEGNGCDFLMPANVQRKLSSNGSSEEVDKWEGVNDLCQMCDNCIEIERDIQMFEGKRVLEIGFCTGLPSVFAFEHGASSVTLHCTDASTLEEFVKPTIRRNNVPRSRSKFSSGDWESCKRALSGQKFDVILAPELLNAEEHEFEQIHSILDVALAPNGIVLFSARPYYSHCSGSLPVFLDLVKMKACFDADTRWMSTKSESAPRNVVQLTRSIR</sequence>
<dbReference type="InterPro" id="IPR029063">
    <property type="entry name" value="SAM-dependent_MTases_sf"/>
</dbReference>